<feature type="transmembrane region" description="Helical" evidence="14">
    <location>
        <begin position="160"/>
        <end position="178"/>
    </location>
</feature>
<evidence type="ECO:0000256" key="6">
    <source>
        <dbReference type="ARBA" id="ARBA00022847"/>
    </source>
</evidence>
<comment type="caution">
    <text evidence="15">The sequence shown here is derived from an EMBL/GenBank/DDBJ whole genome shotgun (WGS) entry which is preliminary data.</text>
</comment>
<dbReference type="OrthoDB" id="9810181at2"/>
<dbReference type="GO" id="GO:0015824">
    <property type="term" value="P:proline transport"/>
    <property type="evidence" value="ECO:0007669"/>
    <property type="project" value="UniProtKB-UniRule"/>
</dbReference>
<dbReference type="GO" id="GO:0005886">
    <property type="term" value="C:plasma membrane"/>
    <property type="evidence" value="ECO:0007669"/>
    <property type="project" value="UniProtKB-SubCell"/>
</dbReference>
<evidence type="ECO:0000256" key="1">
    <source>
        <dbReference type="ARBA" id="ARBA00004651"/>
    </source>
</evidence>
<evidence type="ECO:0000256" key="4">
    <source>
        <dbReference type="ARBA" id="ARBA00022475"/>
    </source>
</evidence>
<dbReference type="GO" id="GO:0005298">
    <property type="term" value="F:proline:sodium symporter activity"/>
    <property type="evidence" value="ECO:0007669"/>
    <property type="project" value="UniProtKB-UniRule"/>
</dbReference>
<dbReference type="STRING" id="907348.TresaDRAFT_2036"/>
<gene>
    <name evidence="15" type="ORF">TresaDRAFT_2036</name>
</gene>
<dbReference type="PROSITE" id="PS50283">
    <property type="entry name" value="NA_SOLUT_SYMP_3"/>
    <property type="match status" value="1"/>
</dbReference>
<dbReference type="Pfam" id="PF00474">
    <property type="entry name" value="SSF"/>
    <property type="match status" value="1"/>
</dbReference>
<dbReference type="PATRIC" id="fig|907348.3.peg.1698"/>
<dbReference type="InterPro" id="IPR018212">
    <property type="entry name" value="Na/solute_symporter_CS"/>
</dbReference>
<feature type="transmembrane region" description="Helical" evidence="14">
    <location>
        <begin position="247"/>
        <end position="269"/>
    </location>
</feature>
<evidence type="ECO:0000256" key="10">
    <source>
        <dbReference type="ARBA" id="ARBA00023136"/>
    </source>
</evidence>
<dbReference type="PANTHER" id="PTHR48086:SF3">
    <property type="entry name" value="SODIUM_PROLINE SYMPORTER"/>
    <property type="match status" value="1"/>
</dbReference>
<dbReference type="Gene3D" id="1.20.1730.10">
    <property type="entry name" value="Sodium/glucose cotransporter"/>
    <property type="match status" value="1"/>
</dbReference>
<keyword evidence="8 14" id="KW-0915">Sodium</keyword>
<evidence type="ECO:0000313" key="16">
    <source>
        <dbReference type="Proteomes" id="UP000003571"/>
    </source>
</evidence>
<proteinExistence type="inferred from homology"/>
<feature type="transmembrane region" description="Helical" evidence="14">
    <location>
        <begin position="290"/>
        <end position="311"/>
    </location>
</feature>
<evidence type="ECO:0000256" key="8">
    <source>
        <dbReference type="ARBA" id="ARBA00023053"/>
    </source>
</evidence>
<dbReference type="RefSeq" id="WP_002704678.1">
    <property type="nucleotide sequence ID" value="NZ_AGRW01000048.1"/>
</dbReference>
<feature type="transmembrane region" description="Helical" evidence="14">
    <location>
        <begin position="394"/>
        <end position="415"/>
    </location>
</feature>
<keyword evidence="3 14" id="KW-0813">Transport</keyword>
<feature type="transmembrane region" description="Helical" evidence="14">
    <location>
        <begin position="491"/>
        <end position="508"/>
    </location>
</feature>
<dbReference type="InterPro" id="IPR050277">
    <property type="entry name" value="Sodium:Solute_Symporter"/>
</dbReference>
<keyword evidence="16" id="KW-1185">Reference proteome</keyword>
<evidence type="ECO:0000256" key="7">
    <source>
        <dbReference type="ARBA" id="ARBA00022989"/>
    </source>
</evidence>
<evidence type="ECO:0000256" key="13">
    <source>
        <dbReference type="RuleBase" id="RU362091"/>
    </source>
</evidence>
<feature type="transmembrane region" description="Helical" evidence="14">
    <location>
        <begin position="349"/>
        <end position="373"/>
    </location>
</feature>
<organism evidence="15 16">
    <name type="scientific">Treponema saccharophilum DSM 2985</name>
    <dbReference type="NCBI Taxonomy" id="907348"/>
    <lineage>
        <taxon>Bacteria</taxon>
        <taxon>Pseudomonadati</taxon>
        <taxon>Spirochaetota</taxon>
        <taxon>Spirochaetia</taxon>
        <taxon>Spirochaetales</taxon>
        <taxon>Treponemataceae</taxon>
        <taxon>Treponema</taxon>
    </lineage>
</organism>
<dbReference type="Proteomes" id="UP000003571">
    <property type="component" value="Unassembled WGS sequence"/>
</dbReference>
<evidence type="ECO:0000256" key="12">
    <source>
        <dbReference type="ARBA" id="ARBA00033708"/>
    </source>
</evidence>
<dbReference type="CDD" id="cd11475">
    <property type="entry name" value="SLC5sbd_PutP"/>
    <property type="match status" value="1"/>
</dbReference>
<comment type="function">
    <text evidence="14">Catalyzes the sodium-dependent uptake of extracellular L-proline.</text>
</comment>
<dbReference type="eggNOG" id="COG0591">
    <property type="taxonomic scope" value="Bacteria"/>
</dbReference>
<dbReference type="PANTHER" id="PTHR48086">
    <property type="entry name" value="SODIUM/PROLINE SYMPORTER-RELATED"/>
    <property type="match status" value="1"/>
</dbReference>
<keyword evidence="6 14" id="KW-0769">Symport</keyword>
<dbReference type="InterPro" id="IPR038377">
    <property type="entry name" value="Na/Glc_symporter_sf"/>
</dbReference>
<feature type="transmembrane region" description="Helical" evidence="14">
    <location>
        <begin position="427"/>
        <end position="446"/>
    </location>
</feature>
<dbReference type="NCBIfam" id="TIGR00813">
    <property type="entry name" value="sss"/>
    <property type="match status" value="1"/>
</dbReference>
<evidence type="ECO:0000256" key="14">
    <source>
        <dbReference type="RuleBase" id="RU366012"/>
    </source>
</evidence>
<keyword evidence="7 14" id="KW-1133">Transmembrane helix</keyword>
<feature type="transmembrane region" description="Helical" evidence="14">
    <location>
        <begin position="190"/>
        <end position="212"/>
    </location>
</feature>
<evidence type="ECO:0000256" key="3">
    <source>
        <dbReference type="ARBA" id="ARBA00022448"/>
    </source>
</evidence>
<protein>
    <recommendedName>
        <fullName evidence="14">Sodium/proline symporter</fullName>
    </recommendedName>
    <alternativeName>
        <fullName evidence="14">Proline permease</fullName>
    </alternativeName>
</protein>
<comment type="similarity">
    <text evidence="2 13">Belongs to the sodium:solute symporter (SSF) (TC 2.A.21) family.</text>
</comment>
<keyword evidence="9 14" id="KW-0406">Ion transport</keyword>
<keyword evidence="11 14" id="KW-0739">Sodium transport</keyword>
<dbReference type="InterPro" id="IPR011851">
    <property type="entry name" value="Na/Pro_symporter"/>
</dbReference>
<accession>H7ELB5</accession>
<feature type="transmembrane region" description="Helical" evidence="14">
    <location>
        <begin position="6"/>
        <end position="24"/>
    </location>
</feature>
<feature type="transmembrane region" description="Helical" evidence="14">
    <location>
        <begin position="126"/>
        <end position="154"/>
    </location>
</feature>
<reference evidence="15 16" key="1">
    <citation type="submission" date="2011-09" db="EMBL/GenBank/DDBJ databases">
        <title>The draft genome of Treponema saccharophilum DSM 2985.</title>
        <authorList>
            <consortium name="US DOE Joint Genome Institute (JGI-PGF)"/>
            <person name="Lucas S."/>
            <person name="Copeland A."/>
            <person name="Lapidus A."/>
            <person name="Glavina del Rio T."/>
            <person name="Dalin E."/>
            <person name="Tice H."/>
            <person name="Bruce D."/>
            <person name="Goodwin L."/>
            <person name="Pitluck S."/>
            <person name="Peters L."/>
            <person name="Kyrpides N."/>
            <person name="Mavromatis K."/>
            <person name="Ivanova N."/>
            <person name="Markowitz V."/>
            <person name="Cheng J.-F."/>
            <person name="Hugenholtz P."/>
            <person name="Woyke T."/>
            <person name="Wu D."/>
            <person name="Gronow S."/>
            <person name="Wellnitz S."/>
            <person name="Brambilla E."/>
            <person name="Klenk H.-P."/>
            <person name="Eisen J.A."/>
        </authorList>
    </citation>
    <scope>NUCLEOTIDE SEQUENCE [LARGE SCALE GENOMIC DNA]</scope>
    <source>
        <strain evidence="15 16">DSM 2985</strain>
    </source>
</reference>
<keyword evidence="5 14" id="KW-0812">Transmembrane</keyword>
<dbReference type="GO" id="GO:0031402">
    <property type="term" value="F:sodium ion binding"/>
    <property type="evidence" value="ECO:0007669"/>
    <property type="project" value="UniProtKB-UniRule"/>
</dbReference>
<sequence length="528" mass="56548">MDSTMVAKVLAFVLYLGFMIYIGLRNASKNNSASDFFIGGRKVGPWVTALSAEASDSSAWLLMGLPGLCYMGGIRETFWTAMGLIIGTYVNWLIVAKPLRKCSISFGDSITIPEFFSNRFKDKSHIISVISVVLIVFFFTIYTASGFVACAKLFNSVFGLPYHAGLAIGLIVILCYTITGGYTAVCTTDFVQGTLIFVAFIISATIAVISLGGPSDAIEAVRNFNAQTIAGNFGESLKAAFSANEKFGTLSIISALAWGLGYCGMPHIIIRFMGIRSNDEIKKARRIGTVWMVISYVGTFLIGTLGTAYLLNHGTILGVDAGTAIDGVTHFGDVETVFSETMMNMYPSFIGGIFLCAILAASMSTADSQLLAASSAVSRDIFKGIISKDADEKTVLNVSRFTVFLIALIALFLSLNPSSSIFSLVSYAWAGFGATFGPLILLALYWKKTTAKGAIAGLIAGAVTVVVWHNLGTIVDESIMKAFPVLSVYEIIPGFAANAVFAIAFSLLDKNKNPEMLAQFDSYKSMAD</sequence>
<dbReference type="InterPro" id="IPR001734">
    <property type="entry name" value="Na/solute_symporter"/>
</dbReference>
<comment type="subcellular location">
    <subcellularLocation>
        <location evidence="1 14">Cell membrane</location>
        <topology evidence="1 14">Multi-pass membrane protein</topology>
    </subcellularLocation>
</comment>
<name>H7ELB5_9SPIR</name>
<evidence type="ECO:0000256" key="2">
    <source>
        <dbReference type="ARBA" id="ARBA00006434"/>
    </source>
</evidence>
<evidence type="ECO:0000256" key="11">
    <source>
        <dbReference type="ARBA" id="ARBA00023201"/>
    </source>
</evidence>
<dbReference type="PROSITE" id="PS00457">
    <property type="entry name" value="NA_SOLUT_SYMP_2"/>
    <property type="match status" value="1"/>
</dbReference>
<dbReference type="NCBIfam" id="TIGR02121">
    <property type="entry name" value="Na_Pro_sym"/>
    <property type="match status" value="1"/>
</dbReference>
<feature type="transmembrane region" description="Helical" evidence="14">
    <location>
        <begin position="453"/>
        <end position="471"/>
    </location>
</feature>
<evidence type="ECO:0000256" key="5">
    <source>
        <dbReference type="ARBA" id="ARBA00022692"/>
    </source>
</evidence>
<keyword evidence="10 14" id="KW-0472">Membrane</keyword>
<evidence type="ECO:0000256" key="9">
    <source>
        <dbReference type="ARBA" id="ARBA00023065"/>
    </source>
</evidence>
<evidence type="ECO:0000313" key="15">
    <source>
        <dbReference type="EMBL" id="EIC01647.1"/>
    </source>
</evidence>
<dbReference type="AlphaFoldDB" id="H7ELB5"/>
<dbReference type="EMBL" id="AGRW01000048">
    <property type="protein sequence ID" value="EIC01647.1"/>
    <property type="molecule type" value="Genomic_DNA"/>
</dbReference>
<feature type="transmembrane region" description="Helical" evidence="14">
    <location>
        <begin position="77"/>
        <end position="95"/>
    </location>
</feature>
<keyword evidence="14" id="KW-0029">Amino-acid transport</keyword>
<keyword evidence="4 14" id="KW-1003">Cell membrane</keyword>
<comment type="catalytic activity">
    <reaction evidence="12">
        <text>L-proline(in) + Na(+)(in) = L-proline(out) + Na(+)(out)</text>
        <dbReference type="Rhea" id="RHEA:28967"/>
        <dbReference type="ChEBI" id="CHEBI:29101"/>
        <dbReference type="ChEBI" id="CHEBI:60039"/>
    </reaction>
</comment>